<evidence type="ECO:0000313" key="6">
    <source>
        <dbReference type="Proteomes" id="UP000785613"/>
    </source>
</evidence>
<dbReference type="PANTHER" id="PTHR38445:SF7">
    <property type="entry name" value="GNTR-FAMILY TRANSCRIPTIONAL REGULATOR"/>
    <property type="match status" value="1"/>
</dbReference>
<dbReference type="SUPFAM" id="SSF46785">
    <property type="entry name" value="Winged helix' DNA-binding domain"/>
    <property type="match status" value="1"/>
</dbReference>
<dbReference type="Pfam" id="PF00392">
    <property type="entry name" value="GntR"/>
    <property type="match status" value="1"/>
</dbReference>
<sequence>MTSPLAHLFSIATGSSEPIYRQLVDQARRLIAGGQLAPGDAMPSVREVALALAVNPMTVSKAWGLLETEGVLTRRRGLGMTVADAPPSGHSLAQRAQLLRPTLERAALEARQLELDPATVLALFTQIMKDTP</sequence>
<dbReference type="Proteomes" id="UP000785613">
    <property type="component" value="Unassembled WGS sequence"/>
</dbReference>
<gene>
    <name evidence="5" type="ORF">F0185_16775</name>
</gene>
<keyword evidence="1" id="KW-0805">Transcription regulation</keyword>
<evidence type="ECO:0000259" key="4">
    <source>
        <dbReference type="PROSITE" id="PS50949"/>
    </source>
</evidence>
<accession>A0ABX0LMI3</accession>
<dbReference type="SMART" id="SM00345">
    <property type="entry name" value="HTH_GNTR"/>
    <property type="match status" value="1"/>
</dbReference>
<dbReference type="RefSeq" id="WP_167226326.1">
    <property type="nucleotide sequence ID" value="NZ_VUYU01000010.1"/>
</dbReference>
<keyword evidence="3" id="KW-0804">Transcription</keyword>
<name>A0ABX0LMI3_9BURK</name>
<proteinExistence type="predicted"/>
<reference evidence="5 6" key="1">
    <citation type="submission" date="2019-09" db="EMBL/GenBank/DDBJ databases">
        <title>Taxonomy of Antarctic Massilia spp.: description of Massilia rubra sp. nov., Massilia aquatica sp. nov., Massilia mucilaginosa sp. nov., Massilia frigida sp. nov. isolated from streams, lakes and regoliths.</title>
        <authorList>
            <person name="Holochova P."/>
            <person name="Sedlacek I."/>
            <person name="Kralova S."/>
            <person name="Maslanova I."/>
            <person name="Busse H.-J."/>
            <person name="Stankova E."/>
            <person name="Vrbovska V."/>
            <person name="Kovarovic V."/>
            <person name="Bartak M."/>
            <person name="Svec P."/>
            <person name="Pantucek R."/>
        </authorList>
    </citation>
    <scope>NUCLEOTIDE SEQUENCE [LARGE SCALE GENOMIC DNA]</scope>
    <source>
        <strain evidence="5 6">CCM 8692</strain>
    </source>
</reference>
<evidence type="ECO:0000313" key="5">
    <source>
        <dbReference type="EMBL" id="NHZ35229.1"/>
    </source>
</evidence>
<dbReference type="Gene3D" id="1.10.10.10">
    <property type="entry name" value="Winged helix-like DNA-binding domain superfamily/Winged helix DNA-binding domain"/>
    <property type="match status" value="1"/>
</dbReference>
<dbReference type="InterPro" id="IPR036388">
    <property type="entry name" value="WH-like_DNA-bd_sf"/>
</dbReference>
<dbReference type="InterPro" id="IPR036390">
    <property type="entry name" value="WH_DNA-bd_sf"/>
</dbReference>
<dbReference type="PROSITE" id="PS50949">
    <property type="entry name" value="HTH_GNTR"/>
    <property type="match status" value="1"/>
</dbReference>
<organism evidence="5 6">
    <name type="scientific">Massilia rubra</name>
    <dbReference type="NCBI Taxonomy" id="2607910"/>
    <lineage>
        <taxon>Bacteria</taxon>
        <taxon>Pseudomonadati</taxon>
        <taxon>Pseudomonadota</taxon>
        <taxon>Betaproteobacteria</taxon>
        <taxon>Burkholderiales</taxon>
        <taxon>Oxalobacteraceae</taxon>
        <taxon>Telluria group</taxon>
        <taxon>Massilia</taxon>
    </lineage>
</organism>
<keyword evidence="6" id="KW-1185">Reference proteome</keyword>
<keyword evidence="2" id="KW-0238">DNA-binding</keyword>
<evidence type="ECO:0000256" key="1">
    <source>
        <dbReference type="ARBA" id="ARBA00023015"/>
    </source>
</evidence>
<comment type="caution">
    <text evidence="5">The sequence shown here is derived from an EMBL/GenBank/DDBJ whole genome shotgun (WGS) entry which is preliminary data.</text>
</comment>
<evidence type="ECO:0000256" key="2">
    <source>
        <dbReference type="ARBA" id="ARBA00023125"/>
    </source>
</evidence>
<dbReference type="EMBL" id="VUYU01000010">
    <property type="protein sequence ID" value="NHZ35229.1"/>
    <property type="molecule type" value="Genomic_DNA"/>
</dbReference>
<feature type="domain" description="HTH gntR-type" evidence="4">
    <location>
        <begin position="17"/>
        <end position="85"/>
    </location>
</feature>
<dbReference type="InterPro" id="IPR000524">
    <property type="entry name" value="Tscrpt_reg_HTH_GntR"/>
</dbReference>
<protein>
    <submittedName>
        <fullName evidence="5">GntR family transcriptional regulator</fullName>
    </submittedName>
</protein>
<dbReference type="CDD" id="cd07377">
    <property type="entry name" value="WHTH_GntR"/>
    <property type="match status" value="1"/>
</dbReference>
<dbReference type="PANTHER" id="PTHR38445">
    <property type="entry name" value="HTH-TYPE TRANSCRIPTIONAL REPRESSOR YTRA"/>
    <property type="match status" value="1"/>
</dbReference>
<evidence type="ECO:0000256" key="3">
    <source>
        <dbReference type="ARBA" id="ARBA00023163"/>
    </source>
</evidence>